<reference evidence="3" key="2">
    <citation type="submission" date="2023-05" db="EMBL/GenBank/DDBJ databases">
        <authorList>
            <consortium name="Lawrence Berkeley National Laboratory"/>
            <person name="Steindorff A."/>
            <person name="Hensen N."/>
            <person name="Bonometti L."/>
            <person name="Westerberg I."/>
            <person name="Brannstrom I.O."/>
            <person name="Guillou S."/>
            <person name="Cros-Aarteil S."/>
            <person name="Calhoun S."/>
            <person name="Haridas S."/>
            <person name="Kuo A."/>
            <person name="Mondo S."/>
            <person name="Pangilinan J."/>
            <person name="Riley R."/>
            <person name="Labutti K."/>
            <person name="Andreopoulos B."/>
            <person name="Lipzen A."/>
            <person name="Chen C."/>
            <person name="Yanf M."/>
            <person name="Daum C."/>
            <person name="Ng V."/>
            <person name="Clum A."/>
            <person name="Ohm R."/>
            <person name="Martin F."/>
            <person name="Silar P."/>
            <person name="Natvig D."/>
            <person name="Lalanne C."/>
            <person name="Gautier V."/>
            <person name="Ament-Velasquez S.L."/>
            <person name="Kruys A."/>
            <person name="Hutchinson M.I."/>
            <person name="Powell A.J."/>
            <person name="Barry K."/>
            <person name="Miller A.N."/>
            <person name="Grigoriev I.V."/>
            <person name="Debuchy R."/>
            <person name="Gladieux P."/>
            <person name="Thoren M.H."/>
            <person name="Johannesson H."/>
        </authorList>
    </citation>
    <scope>NUCLEOTIDE SEQUENCE</scope>
    <source>
        <strain evidence="3">CBS 990.96</strain>
    </source>
</reference>
<feature type="domain" description="Heterokaryon incompatibility" evidence="2">
    <location>
        <begin position="57"/>
        <end position="163"/>
    </location>
</feature>
<feature type="compositionally biased region" description="Polar residues" evidence="1">
    <location>
        <begin position="168"/>
        <end position="180"/>
    </location>
</feature>
<gene>
    <name evidence="3" type="ORF">QBC38DRAFT_215265</name>
</gene>
<dbReference type="AlphaFoldDB" id="A0AAN6YPG0"/>
<comment type="caution">
    <text evidence="3">The sequence shown here is derived from an EMBL/GenBank/DDBJ whole genome shotgun (WGS) entry which is preliminary data.</text>
</comment>
<organism evidence="3 4">
    <name type="scientific">Podospora fimiseda</name>
    <dbReference type="NCBI Taxonomy" id="252190"/>
    <lineage>
        <taxon>Eukaryota</taxon>
        <taxon>Fungi</taxon>
        <taxon>Dikarya</taxon>
        <taxon>Ascomycota</taxon>
        <taxon>Pezizomycotina</taxon>
        <taxon>Sordariomycetes</taxon>
        <taxon>Sordariomycetidae</taxon>
        <taxon>Sordariales</taxon>
        <taxon>Podosporaceae</taxon>
        <taxon>Podospora</taxon>
    </lineage>
</organism>
<reference evidence="3" key="1">
    <citation type="journal article" date="2023" name="Mol. Phylogenet. Evol.">
        <title>Genome-scale phylogeny and comparative genomics of the fungal order Sordariales.</title>
        <authorList>
            <person name="Hensen N."/>
            <person name="Bonometti L."/>
            <person name="Westerberg I."/>
            <person name="Brannstrom I.O."/>
            <person name="Guillou S."/>
            <person name="Cros-Aarteil S."/>
            <person name="Calhoun S."/>
            <person name="Haridas S."/>
            <person name="Kuo A."/>
            <person name="Mondo S."/>
            <person name="Pangilinan J."/>
            <person name="Riley R."/>
            <person name="LaButti K."/>
            <person name="Andreopoulos B."/>
            <person name="Lipzen A."/>
            <person name="Chen C."/>
            <person name="Yan M."/>
            <person name="Daum C."/>
            <person name="Ng V."/>
            <person name="Clum A."/>
            <person name="Steindorff A."/>
            <person name="Ohm R.A."/>
            <person name="Martin F."/>
            <person name="Silar P."/>
            <person name="Natvig D.O."/>
            <person name="Lalanne C."/>
            <person name="Gautier V."/>
            <person name="Ament-Velasquez S.L."/>
            <person name="Kruys A."/>
            <person name="Hutchinson M.I."/>
            <person name="Powell A.J."/>
            <person name="Barry K."/>
            <person name="Miller A.N."/>
            <person name="Grigoriev I.V."/>
            <person name="Debuchy R."/>
            <person name="Gladieux P."/>
            <person name="Hiltunen Thoren M."/>
            <person name="Johannesson H."/>
        </authorList>
    </citation>
    <scope>NUCLEOTIDE SEQUENCE</scope>
    <source>
        <strain evidence="3">CBS 990.96</strain>
    </source>
</reference>
<keyword evidence="4" id="KW-1185">Reference proteome</keyword>
<evidence type="ECO:0000259" key="2">
    <source>
        <dbReference type="Pfam" id="PF06985"/>
    </source>
</evidence>
<feature type="region of interest" description="Disordered" evidence="1">
    <location>
        <begin position="161"/>
        <end position="180"/>
    </location>
</feature>
<proteinExistence type="predicted"/>
<evidence type="ECO:0000313" key="4">
    <source>
        <dbReference type="Proteomes" id="UP001301958"/>
    </source>
</evidence>
<dbReference type="Proteomes" id="UP001301958">
    <property type="component" value="Unassembled WGS sequence"/>
</dbReference>
<dbReference type="InterPro" id="IPR010730">
    <property type="entry name" value="HET"/>
</dbReference>
<protein>
    <submittedName>
        <fullName evidence="3">Heterokaryon incompatibility protein-domain-containing protein</fullName>
    </submittedName>
</protein>
<name>A0AAN6YPG0_9PEZI</name>
<evidence type="ECO:0000313" key="3">
    <source>
        <dbReference type="EMBL" id="KAK4220427.1"/>
    </source>
</evidence>
<dbReference type="PANTHER" id="PTHR33112:SF16">
    <property type="entry name" value="HETEROKARYON INCOMPATIBILITY DOMAIN-CONTAINING PROTEIN"/>
    <property type="match status" value="1"/>
</dbReference>
<dbReference type="Pfam" id="PF06985">
    <property type="entry name" value="HET"/>
    <property type="match status" value="1"/>
</dbReference>
<dbReference type="EMBL" id="MU865832">
    <property type="protein sequence ID" value="KAK4220427.1"/>
    <property type="molecule type" value="Genomic_DNA"/>
</dbReference>
<dbReference type="PANTHER" id="PTHR33112">
    <property type="entry name" value="DOMAIN PROTEIN, PUTATIVE-RELATED"/>
    <property type="match status" value="1"/>
</dbReference>
<evidence type="ECO:0000256" key="1">
    <source>
        <dbReference type="SAM" id="MobiDB-lite"/>
    </source>
</evidence>
<sequence length="180" mass="20144">MFGFCASGFSTVTITTVVASGHQERNFWPKRIIFIDDSIYGKLTLTLVEKQFPDEDYLVLSYCWGNSTLDDKKRFCTTQANHDHRLGGFSFDDLPKTFQDAIEITRALGKQYLWINALCIIQGDGGDWESQANTMKDIFANAYCTIAATSAHSWKDGFLKPQSGPLDGQTQNYSAPSPCE</sequence>
<accession>A0AAN6YPG0</accession>